<dbReference type="Gene3D" id="1.10.530.10">
    <property type="match status" value="1"/>
</dbReference>
<dbReference type="Proteomes" id="UP000064920">
    <property type="component" value="Chromosome"/>
</dbReference>
<dbReference type="SUPFAM" id="SSF53955">
    <property type="entry name" value="Lysozyme-like"/>
    <property type="match status" value="1"/>
</dbReference>
<dbReference type="AlphaFoldDB" id="A0A0P0A2K4"/>
<dbReference type="EMBL" id="CP012023">
    <property type="protein sequence ID" value="ALI54468.1"/>
    <property type="molecule type" value="Genomic_DNA"/>
</dbReference>
<keyword evidence="4" id="KW-1185">Reference proteome</keyword>
<dbReference type="PATRIC" id="fig|1397108.4.peg.536"/>
<sequence>MPVRVKTICNATFGAMISVGLCATPVAAGDIFSTKNRASIYASQLSVLEGRAAEQYSSSINLQPERFTAGRVGLPYGGSYSGPWLAVARETARRHGVPSDLFLRLVQQESGWNPTARSHAGATGLAQLMPGTARLLGVNINDPAQNLSGGARYLRMMYEKFGNWRLALAAYNAGPQAVEKYGGVPPYKETRNYVRIIWGS</sequence>
<dbReference type="PANTHER" id="PTHR37423">
    <property type="entry name" value="SOLUBLE LYTIC MUREIN TRANSGLYCOSYLASE-RELATED"/>
    <property type="match status" value="1"/>
</dbReference>
<dbReference type="CDD" id="cd00254">
    <property type="entry name" value="LT-like"/>
    <property type="match status" value="1"/>
</dbReference>
<evidence type="ECO:0000313" key="3">
    <source>
        <dbReference type="EMBL" id="ALI54468.1"/>
    </source>
</evidence>
<accession>A0A0P0A2K4</accession>
<dbReference type="InterPro" id="IPR023346">
    <property type="entry name" value="Lysozyme-like_dom_sf"/>
</dbReference>
<dbReference type="Pfam" id="PF01464">
    <property type="entry name" value="SLT"/>
    <property type="match status" value="1"/>
</dbReference>
<dbReference type="PANTHER" id="PTHR37423:SF2">
    <property type="entry name" value="MEMBRANE-BOUND LYTIC MUREIN TRANSGLYCOSYLASE C"/>
    <property type="match status" value="1"/>
</dbReference>
<comment type="similarity">
    <text evidence="2">Belongs to the virb1 family.</text>
</comment>
<dbReference type="RefSeq" id="WP_062215438.1">
    <property type="nucleotide sequence ID" value="NZ_CP012023.1"/>
</dbReference>
<dbReference type="KEGG" id="cmar:IMCC12053_519"/>
<evidence type="ECO:0000256" key="2">
    <source>
        <dbReference type="ARBA" id="ARBA00009387"/>
    </source>
</evidence>
<gene>
    <name evidence="3" type="ORF">IMCC12053_519</name>
</gene>
<name>A0A0P0A2K4_9RHOB</name>
<dbReference type="STRING" id="1397108.IMCC12053_519"/>
<evidence type="ECO:0000256" key="1">
    <source>
        <dbReference type="ARBA" id="ARBA00007734"/>
    </source>
</evidence>
<proteinExistence type="inferred from homology"/>
<comment type="similarity">
    <text evidence="1">Belongs to the transglycosylase Slt family.</text>
</comment>
<reference evidence="3 4" key="1">
    <citation type="submission" date="2015-05" db="EMBL/GenBank/DDBJ databases">
        <authorList>
            <person name="Wang D.B."/>
            <person name="Wang M."/>
        </authorList>
    </citation>
    <scope>NUCLEOTIDE SEQUENCE [LARGE SCALE GENOMIC DNA]</scope>
    <source>
        <strain evidence="3 4">IMCC 12053</strain>
    </source>
</reference>
<evidence type="ECO:0000313" key="4">
    <source>
        <dbReference type="Proteomes" id="UP000064920"/>
    </source>
</evidence>
<protein>
    <submittedName>
        <fullName evidence="3">Transglycosylase SLT domain protein</fullName>
    </submittedName>
</protein>
<dbReference type="InterPro" id="IPR008258">
    <property type="entry name" value="Transglycosylase_SLT_dom_1"/>
</dbReference>
<organism evidence="3 4">
    <name type="scientific">Celeribacter marinus</name>
    <dbReference type="NCBI Taxonomy" id="1397108"/>
    <lineage>
        <taxon>Bacteria</taxon>
        <taxon>Pseudomonadati</taxon>
        <taxon>Pseudomonadota</taxon>
        <taxon>Alphaproteobacteria</taxon>
        <taxon>Rhodobacterales</taxon>
        <taxon>Roseobacteraceae</taxon>
        <taxon>Celeribacter</taxon>
    </lineage>
</organism>